<dbReference type="Pfam" id="PF16884">
    <property type="entry name" value="ADH_N_2"/>
    <property type="match status" value="1"/>
</dbReference>
<name>A0A4S3K2R0_9GAMM</name>
<accession>A0A4S3K2R0</accession>
<keyword evidence="1" id="KW-0560">Oxidoreductase</keyword>
<comment type="caution">
    <text evidence="3">The sequence shown here is derived from an EMBL/GenBank/DDBJ whole genome shotgun (WGS) entry which is preliminary data.</text>
</comment>
<dbReference type="GO" id="GO:0016628">
    <property type="term" value="F:oxidoreductase activity, acting on the CH-CH group of donors, NAD or NADP as acceptor"/>
    <property type="evidence" value="ECO:0007669"/>
    <property type="project" value="InterPro"/>
</dbReference>
<dbReference type="InterPro" id="IPR045010">
    <property type="entry name" value="MDR_fam"/>
</dbReference>
<dbReference type="InterPro" id="IPR020843">
    <property type="entry name" value="ER"/>
</dbReference>
<gene>
    <name evidence="3" type="ORF">DFR24_3266</name>
</gene>
<protein>
    <recommendedName>
        <fullName evidence="2">Enoyl reductase (ER) domain-containing protein</fullName>
    </recommendedName>
</protein>
<evidence type="ECO:0000256" key="1">
    <source>
        <dbReference type="ARBA" id="ARBA00023002"/>
    </source>
</evidence>
<feature type="domain" description="Enoyl reductase (ER)" evidence="2">
    <location>
        <begin position="48"/>
        <end position="341"/>
    </location>
</feature>
<dbReference type="Gene3D" id="3.40.50.720">
    <property type="entry name" value="NAD(P)-binding Rossmann-like Domain"/>
    <property type="match status" value="1"/>
</dbReference>
<proteinExistence type="predicted"/>
<evidence type="ECO:0000313" key="4">
    <source>
        <dbReference type="Proteomes" id="UP000295341"/>
    </source>
</evidence>
<dbReference type="InterPro" id="IPR041694">
    <property type="entry name" value="ADH_N_2"/>
</dbReference>
<dbReference type="EMBL" id="SOBT01000009">
    <property type="protein sequence ID" value="TDU28886.1"/>
    <property type="molecule type" value="Genomic_DNA"/>
</dbReference>
<evidence type="ECO:0000313" key="3">
    <source>
        <dbReference type="EMBL" id="TDU28886.1"/>
    </source>
</evidence>
<dbReference type="OrthoDB" id="9805663at2"/>
<dbReference type="CDD" id="cd05288">
    <property type="entry name" value="PGDH"/>
    <property type="match status" value="1"/>
</dbReference>
<dbReference type="SUPFAM" id="SSF50129">
    <property type="entry name" value="GroES-like"/>
    <property type="match status" value="1"/>
</dbReference>
<dbReference type="Pfam" id="PF00107">
    <property type="entry name" value="ADH_zinc_N"/>
    <property type="match status" value="1"/>
</dbReference>
<dbReference type="FunFam" id="3.40.50.720:FF:000121">
    <property type="entry name" value="Prostaglandin reductase 2"/>
    <property type="match status" value="1"/>
</dbReference>
<dbReference type="PANTHER" id="PTHR43205">
    <property type="entry name" value="PROSTAGLANDIN REDUCTASE"/>
    <property type="match status" value="1"/>
</dbReference>
<dbReference type="InterPro" id="IPR011032">
    <property type="entry name" value="GroES-like_sf"/>
</dbReference>
<dbReference type="PANTHER" id="PTHR43205:SF7">
    <property type="entry name" value="PROSTAGLANDIN REDUCTASE 1"/>
    <property type="match status" value="1"/>
</dbReference>
<keyword evidence="4" id="KW-1185">Reference proteome</keyword>
<evidence type="ECO:0000259" key="2">
    <source>
        <dbReference type="SMART" id="SM00829"/>
    </source>
</evidence>
<dbReference type="RefSeq" id="WP_133882407.1">
    <property type="nucleotide sequence ID" value="NZ_MWIN01000018.1"/>
</dbReference>
<sequence>MNTPFPFPNAGRPSNRQIVLGRRPNGTPSADDFAIWHAEIPHVQPGEVLIRNLFLSVEPAMRGWVNIAANYGTPVPVGGLMPSFAVGEVIESRLDGFEVGDHLMGMFGWQEYCVAGAGAIKRKILERDLSVSLALGILGVNGITAYFGTVETARAARGETLLVSTAAGAVGSAVGQIAKILGCRVIGIAGGAEKTEWCKSLGFDVAVDYKAPTFAEELAAACKGGVDVFFDNTAGPVADEAAKHLSRGARVVVCGTSSIATWDPWPVGPRIERALLVKRASMTGFLVMDYEARYQEAVDWLAPHVRSGRLAFREDITDGLESAMPAIGELYSGVNRGKRLIRLGRA</sequence>
<organism evidence="3 4">
    <name type="scientific">Panacagrimonas perspica</name>
    <dbReference type="NCBI Taxonomy" id="381431"/>
    <lineage>
        <taxon>Bacteria</taxon>
        <taxon>Pseudomonadati</taxon>
        <taxon>Pseudomonadota</taxon>
        <taxon>Gammaproteobacteria</taxon>
        <taxon>Nevskiales</taxon>
        <taxon>Nevskiaceae</taxon>
        <taxon>Panacagrimonas</taxon>
    </lineage>
</organism>
<dbReference type="SUPFAM" id="SSF51735">
    <property type="entry name" value="NAD(P)-binding Rossmann-fold domains"/>
    <property type="match status" value="1"/>
</dbReference>
<dbReference type="Proteomes" id="UP000295341">
    <property type="component" value="Unassembled WGS sequence"/>
</dbReference>
<dbReference type="AlphaFoldDB" id="A0A4S3K2R0"/>
<dbReference type="SMART" id="SM00829">
    <property type="entry name" value="PKS_ER"/>
    <property type="match status" value="1"/>
</dbReference>
<reference evidence="3 4" key="1">
    <citation type="submission" date="2019-03" db="EMBL/GenBank/DDBJ databases">
        <title>Genomic Encyclopedia of Type Strains, Phase IV (KMG-IV): sequencing the most valuable type-strain genomes for metagenomic binning, comparative biology and taxonomic classification.</title>
        <authorList>
            <person name="Goeker M."/>
        </authorList>
    </citation>
    <scope>NUCLEOTIDE SEQUENCE [LARGE SCALE GENOMIC DNA]</scope>
    <source>
        <strain evidence="3 4">DSM 26377</strain>
    </source>
</reference>
<dbReference type="InterPro" id="IPR013149">
    <property type="entry name" value="ADH-like_C"/>
</dbReference>
<dbReference type="InterPro" id="IPR036291">
    <property type="entry name" value="NAD(P)-bd_dom_sf"/>
</dbReference>
<dbReference type="Gene3D" id="3.90.180.10">
    <property type="entry name" value="Medium-chain alcohol dehydrogenases, catalytic domain"/>
    <property type="match status" value="1"/>
</dbReference>